<dbReference type="Proteomes" id="UP000803844">
    <property type="component" value="Unassembled WGS sequence"/>
</dbReference>
<dbReference type="PANTHER" id="PTHR35895">
    <property type="entry name" value="CHROMOSOME 16, WHOLE GENOME SHOTGUN SEQUENCE"/>
    <property type="match status" value="1"/>
</dbReference>
<dbReference type="InterPro" id="IPR055011">
    <property type="entry name" value="Tag1_C"/>
</dbReference>
<dbReference type="Pfam" id="PF22786">
    <property type="entry name" value="Tag1_C"/>
    <property type="match status" value="1"/>
</dbReference>
<feature type="region of interest" description="Disordered" evidence="1">
    <location>
        <begin position="703"/>
        <end position="722"/>
    </location>
</feature>
<organism evidence="6 7">
    <name type="scientific">Cryphonectria parasitica (strain ATCC 38755 / EP155)</name>
    <dbReference type="NCBI Taxonomy" id="660469"/>
    <lineage>
        <taxon>Eukaryota</taxon>
        <taxon>Fungi</taxon>
        <taxon>Dikarya</taxon>
        <taxon>Ascomycota</taxon>
        <taxon>Pezizomycotina</taxon>
        <taxon>Sordariomycetes</taxon>
        <taxon>Sordariomycetidae</taxon>
        <taxon>Diaporthales</taxon>
        <taxon>Cryphonectriaceae</taxon>
        <taxon>Cryphonectria-Endothia species complex</taxon>
        <taxon>Cryphonectria</taxon>
    </lineage>
</organism>
<dbReference type="Pfam" id="PF26174">
    <property type="entry name" value="LEA-2_1"/>
    <property type="match status" value="1"/>
</dbReference>
<reference evidence="6" key="1">
    <citation type="journal article" date="2020" name="Phytopathology">
        <title>Genome sequence of the chestnut blight fungus Cryphonectria parasitica EP155: A fundamental resource for an archetypical invasive plant pathogen.</title>
        <authorList>
            <person name="Crouch J.A."/>
            <person name="Dawe A."/>
            <person name="Aerts A."/>
            <person name="Barry K."/>
            <person name="Churchill A.C.L."/>
            <person name="Grimwood J."/>
            <person name="Hillman B."/>
            <person name="Milgroom M.G."/>
            <person name="Pangilinan J."/>
            <person name="Smith M."/>
            <person name="Salamov A."/>
            <person name="Schmutz J."/>
            <person name="Yadav J."/>
            <person name="Grigoriev I.V."/>
            <person name="Nuss D."/>
        </authorList>
    </citation>
    <scope>NUCLEOTIDE SEQUENCE</scope>
    <source>
        <strain evidence="6">EP155</strain>
    </source>
</reference>
<accession>A0A9P5CP07</accession>
<feature type="compositionally biased region" description="Basic and acidic residues" evidence="1">
    <location>
        <begin position="41"/>
        <end position="52"/>
    </location>
</feature>
<dbReference type="GeneID" id="63843494"/>
<keyword evidence="2" id="KW-0812">Transmembrane</keyword>
<feature type="compositionally biased region" description="Basic and acidic residues" evidence="1">
    <location>
        <begin position="14"/>
        <end position="23"/>
    </location>
</feature>
<dbReference type="OrthoDB" id="5596576at2759"/>
<evidence type="ECO:0000259" key="3">
    <source>
        <dbReference type="Pfam" id="PF22786"/>
    </source>
</evidence>
<dbReference type="InterPro" id="IPR059065">
    <property type="entry name" value="Ig_Tag1-like_4th"/>
</dbReference>
<feature type="compositionally biased region" description="Polar residues" evidence="1">
    <location>
        <begin position="25"/>
        <end position="36"/>
    </location>
</feature>
<dbReference type="InterPro" id="IPR046368">
    <property type="entry name" value="Tag1"/>
</dbReference>
<dbReference type="AlphaFoldDB" id="A0A9P5CP07"/>
<sequence length="845" mass="92209">MSDPERSPLLGVEDGERDRRVEPGNESTPLLSSSDTLGYDGIDHGQQDRGDGASKAPRRRWPSIIAMILLGILSIAIIVVAFVVPAAIEEYAKEAAVLEPTNLSLESITTDGVRARIQANFRLDGSKVKSDHVRRVGSVATWFVRELGTEATSVNVYLPEYDNIMLGSANIPPINLKINGQNTAIDMVADLVPGQAEGIRTLANEWLEGRMNRVRFLGKADIQLKTGIIPLGTHTVSESLTFEGGGLPPYNITKVFFRDIDNHTVGAEVSINAFNKWPVELDIPPLAFEILVPNCGLHDPYILVAEALTDPVDIRPRSRVVANVHGVVRELPDSLTRVCPDSENTPLDRILKQYLGGQTPNVFVRGKSHPAVGTPEWLNEIMSQVVVPVPFPGRSFDNLIRKFSLTDTHFSLPDPLAEPDDPGASPKVSGTIQVLAGLPKEMNFGINVTHIRAAADVFFQDQKLGVLDVRKWQPANSTRIESGSDGGPELEIQSRIDNAPLNVTDGDVLTDVIQRLIFQGKTIQLDIKASVDVQVETVLGDLVLKDIPAEGRIPVKLIRKGGPSNGNPFDQLAPRVGNIKILETTPESLRLEALVNVTNPTSYTASIPYVTAHILCNGSVIGEITAENLDIQTGHNPFLVAQARWQPSMGGESGKVIARELLSQYLSGFNTTLSVRAHRNSIPGQPLIGEALSHFNITIPTPHLALPGDDDDDNDDPDAKPDRRTHFIREATFHLLSSSAQFTLASPLRYNTIYLEHINATAYYNHTEPVGRIIHDLPFAAKPGLSQTPKLPVDWSVGSIGRDKVRKALGGELKLDAVATVGVRIGEWRERVWFIGRGIGAHIRL</sequence>
<name>A0A9P5CP07_CRYP1</name>
<feature type="transmembrane region" description="Helical" evidence="2">
    <location>
        <begin position="64"/>
        <end position="88"/>
    </location>
</feature>
<feature type="domain" description="Tag1-like fourth Ig-like" evidence="4">
    <location>
        <begin position="574"/>
        <end position="687"/>
    </location>
</feature>
<evidence type="ECO:0000259" key="4">
    <source>
        <dbReference type="Pfam" id="PF26150"/>
    </source>
</evidence>
<feature type="domain" description="Tag1 C-terminal" evidence="3">
    <location>
        <begin position="442"/>
        <end position="556"/>
    </location>
</feature>
<dbReference type="PANTHER" id="PTHR35895:SF3">
    <property type="entry name" value="PRE-RRNA PROCESSING PROTEIN"/>
    <property type="match status" value="1"/>
</dbReference>
<evidence type="ECO:0000256" key="1">
    <source>
        <dbReference type="SAM" id="MobiDB-lite"/>
    </source>
</evidence>
<evidence type="ECO:0000256" key="2">
    <source>
        <dbReference type="SAM" id="Phobius"/>
    </source>
</evidence>
<gene>
    <name evidence="6" type="ORF">M406DRAFT_97430</name>
</gene>
<keyword evidence="7" id="KW-1185">Reference proteome</keyword>
<proteinExistence type="predicted"/>
<dbReference type="Pfam" id="PF26150">
    <property type="entry name" value="LEA-2_4"/>
    <property type="match status" value="1"/>
</dbReference>
<evidence type="ECO:0000313" key="7">
    <source>
        <dbReference type="Proteomes" id="UP000803844"/>
    </source>
</evidence>
<dbReference type="GO" id="GO:0000329">
    <property type="term" value="C:fungal-type vacuole membrane"/>
    <property type="evidence" value="ECO:0007669"/>
    <property type="project" value="InterPro"/>
</dbReference>
<feature type="region of interest" description="Disordered" evidence="1">
    <location>
        <begin position="1"/>
        <end position="56"/>
    </location>
</feature>
<feature type="domain" description="Tag1-like fifth Ig-like" evidence="5">
    <location>
        <begin position="722"/>
        <end position="833"/>
    </location>
</feature>
<keyword evidence="2" id="KW-1133">Transmembrane helix</keyword>
<comment type="caution">
    <text evidence="6">The sequence shown here is derived from an EMBL/GenBank/DDBJ whole genome shotgun (WGS) entry which is preliminary data.</text>
</comment>
<protein>
    <recommendedName>
        <fullName evidence="8">Pre-rRNA processing protein</fullName>
    </recommendedName>
</protein>
<evidence type="ECO:0008006" key="8">
    <source>
        <dbReference type="Google" id="ProtNLM"/>
    </source>
</evidence>
<keyword evidence="2" id="KW-0472">Membrane</keyword>
<dbReference type="EMBL" id="MU032347">
    <property type="protein sequence ID" value="KAF3766009.1"/>
    <property type="molecule type" value="Genomic_DNA"/>
</dbReference>
<evidence type="ECO:0000313" key="6">
    <source>
        <dbReference type="EMBL" id="KAF3766009.1"/>
    </source>
</evidence>
<evidence type="ECO:0000259" key="5">
    <source>
        <dbReference type="Pfam" id="PF26153"/>
    </source>
</evidence>
<dbReference type="InterPro" id="IPR059066">
    <property type="entry name" value="Ig_Tag1-like_5th"/>
</dbReference>
<dbReference type="Pfam" id="PF26153">
    <property type="entry name" value="LEA-2L_5"/>
    <property type="match status" value="1"/>
</dbReference>
<dbReference type="RefSeq" id="XP_040776970.1">
    <property type="nucleotide sequence ID" value="XM_040926365.1"/>
</dbReference>